<protein>
    <recommendedName>
        <fullName evidence="4">Ornithine cyclodeaminase</fullName>
    </recommendedName>
</protein>
<evidence type="ECO:0000313" key="2">
    <source>
        <dbReference type="EMBL" id="SSD61268.1"/>
    </source>
</evidence>
<sequence length="340" mass="38239">MNVPQTINTSLLETHLLNLTKEKLIEYLICLEDALLKYSESPSIIPPRIVETTKKNKNTLFFMPVVDDTFSGIKILHNNSAKNSGFNGSILLIDPNQGSVKYILEAGVITGFRTALASCIGLYREYITSLTEKKDTFVISVFGTGSQAFWHILLSCKLLQDLCDKIIIQVFYRNSKLNCEEKIKEILNSSGTGNAKIQFVHHKLEDSFKIHCSDVIFGCLPSTEPNILYKYLESENDSMLYISLIGSYKHFMKECDDHLINYVLVESAGKIIVDSKEHTLLEAGELINVRKDQLVEIGQLKTCDKKEILGNPKKRKIILCKIVGLAIMDVAVSKKIVTDI</sequence>
<dbReference type="InterPro" id="IPR003462">
    <property type="entry name" value="ODC_Mu_crystall"/>
</dbReference>
<comment type="similarity">
    <text evidence="1">Belongs to the ornithine cyclodeaminase/mu-crystallin family.</text>
</comment>
<evidence type="ECO:0008006" key="4">
    <source>
        <dbReference type="Google" id="ProtNLM"/>
    </source>
</evidence>
<reference evidence="3" key="1">
    <citation type="submission" date="2018-06" db="EMBL/GenBank/DDBJ databases">
        <authorList>
            <person name="Guldener U."/>
        </authorList>
    </citation>
    <scope>NUCLEOTIDE SEQUENCE [LARGE SCALE GENOMIC DNA]</scope>
    <source>
        <strain evidence="3">UTAD17</strain>
    </source>
</reference>
<dbReference type="InterPro" id="IPR036291">
    <property type="entry name" value="NAD(P)-bd_dom_sf"/>
</dbReference>
<organism evidence="2 3">
    <name type="scientific">Saccharomycodes ludwigii</name>
    <dbReference type="NCBI Taxonomy" id="36035"/>
    <lineage>
        <taxon>Eukaryota</taxon>
        <taxon>Fungi</taxon>
        <taxon>Dikarya</taxon>
        <taxon>Ascomycota</taxon>
        <taxon>Saccharomycotina</taxon>
        <taxon>Saccharomycetes</taxon>
        <taxon>Saccharomycodales</taxon>
        <taxon>Saccharomycodaceae</taxon>
        <taxon>Saccharomycodes</taxon>
    </lineage>
</organism>
<dbReference type="VEuPathDB" id="FungiDB:SCODWIG_03029"/>
<dbReference type="Proteomes" id="UP000262825">
    <property type="component" value="Unassembled WGS sequence"/>
</dbReference>
<evidence type="ECO:0000256" key="1">
    <source>
        <dbReference type="ARBA" id="ARBA00008903"/>
    </source>
</evidence>
<dbReference type="Gene3D" id="3.40.50.720">
    <property type="entry name" value="NAD(P)-binding Rossmann-like Domain"/>
    <property type="match status" value="1"/>
</dbReference>
<dbReference type="PANTHER" id="PTHR13812">
    <property type="entry name" value="KETIMINE REDUCTASE MU-CRYSTALLIN"/>
    <property type="match status" value="1"/>
</dbReference>
<dbReference type="Pfam" id="PF02423">
    <property type="entry name" value="OCD_Mu_crystall"/>
    <property type="match status" value="1"/>
</dbReference>
<dbReference type="OrthoDB" id="41492at2759"/>
<accession>A0A376B9A1</accession>
<evidence type="ECO:0000313" key="3">
    <source>
        <dbReference type="Proteomes" id="UP000262825"/>
    </source>
</evidence>
<dbReference type="GO" id="GO:0005737">
    <property type="term" value="C:cytoplasm"/>
    <property type="evidence" value="ECO:0007669"/>
    <property type="project" value="TreeGrafter"/>
</dbReference>
<dbReference type="InterPro" id="IPR023401">
    <property type="entry name" value="ODC_N"/>
</dbReference>
<dbReference type="Gene3D" id="3.30.1780.10">
    <property type="entry name" value="ornithine cyclodeaminase, domain 1"/>
    <property type="match status" value="1"/>
</dbReference>
<gene>
    <name evidence="2" type="ORF">SCODWIG_03029</name>
</gene>
<name>A0A376B9A1_9ASCO</name>
<dbReference type="SUPFAM" id="SSF51735">
    <property type="entry name" value="NAD(P)-binding Rossmann-fold domains"/>
    <property type="match status" value="1"/>
</dbReference>
<proteinExistence type="inferred from homology"/>
<dbReference type="EMBL" id="UFAJ01000631">
    <property type="protein sequence ID" value="SSD61268.1"/>
    <property type="molecule type" value="Genomic_DNA"/>
</dbReference>
<dbReference type="PANTHER" id="PTHR13812:SF19">
    <property type="entry name" value="KETIMINE REDUCTASE MU-CRYSTALLIN"/>
    <property type="match status" value="1"/>
</dbReference>
<keyword evidence="3" id="KW-1185">Reference proteome</keyword>
<dbReference type="AlphaFoldDB" id="A0A376B9A1"/>